<dbReference type="InterPro" id="IPR035595">
    <property type="entry name" value="UDP_glycos_trans_CS"/>
</dbReference>
<gene>
    <name evidence="6" type="ORF">JRO89_XS03G0130700</name>
</gene>
<comment type="similarity">
    <text evidence="1 4">Belongs to the UDP-glycosyltransferase family.</text>
</comment>
<evidence type="ECO:0000256" key="5">
    <source>
        <dbReference type="RuleBase" id="RU362057"/>
    </source>
</evidence>
<dbReference type="PROSITE" id="PS00375">
    <property type="entry name" value="UDPGT"/>
    <property type="match status" value="1"/>
</dbReference>
<dbReference type="Pfam" id="PF00201">
    <property type="entry name" value="UDPGT"/>
    <property type="match status" value="1"/>
</dbReference>
<evidence type="ECO:0000313" key="7">
    <source>
        <dbReference type="Proteomes" id="UP000827721"/>
    </source>
</evidence>
<name>A0ABQ8IA75_9ROSI</name>
<dbReference type="InterPro" id="IPR002213">
    <property type="entry name" value="UDP_glucos_trans"/>
</dbReference>
<evidence type="ECO:0000313" key="6">
    <source>
        <dbReference type="EMBL" id="KAH7573369.1"/>
    </source>
</evidence>
<dbReference type="CDD" id="cd03784">
    <property type="entry name" value="GT1_Gtf-like"/>
    <property type="match status" value="1"/>
</dbReference>
<dbReference type="SUPFAM" id="SSF53756">
    <property type="entry name" value="UDP-Glycosyltransferase/glycogen phosphorylase"/>
    <property type="match status" value="1"/>
</dbReference>
<evidence type="ECO:0000256" key="1">
    <source>
        <dbReference type="ARBA" id="ARBA00009995"/>
    </source>
</evidence>
<dbReference type="PANTHER" id="PTHR48047:SF107">
    <property type="entry name" value="UDP-GLYCOSYLTRANSFERASE 92A1-LIKE"/>
    <property type="match status" value="1"/>
</dbReference>
<evidence type="ECO:0000256" key="2">
    <source>
        <dbReference type="ARBA" id="ARBA00022676"/>
    </source>
</evidence>
<protein>
    <recommendedName>
        <fullName evidence="5">Glycosyltransferase</fullName>
        <ecNumber evidence="5">2.4.1.-</ecNumber>
    </recommendedName>
</protein>
<evidence type="ECO:0000256" key="3">
    <source>
        <dbReference type="ARBA" id="ARBA00022679"/>
    </source>
</evidence>
<dbReference type="Gene3D" id="3.40.50.2000">
    <property type="entry name" value="Glycogen Phosphorylase B"/>
    <property type="match status" value="2"/>
</dbReference>
<reference evidence="6 7" key="1">
    <citation type="submission" date="2021-02" db="EMBL/GenBank/DDBJ databases">
        <title>Plant Genome Project.</title>
        <authorList>
            <person name="Zhang R.-G."/>
        </authorList>
    </citation>
    <scope>NUCLEOTIDE SEQUENCE [LARGE SCALE GENOMIC DNA]</scope>
    <source>
        <tissue evidence="6">Leaves</tissue>
    </source>
</reference>
<dbReference type="EC" id="2.4.1.-" evidence="5"/>
<comment type="caution">
    <text evidence="6">The sequence shown here is derived from an EMBL/GenBank/DDBJ whole genome shotgun (WGS) entry which is preliminary data.</text>
</comment>
<accession>A0ABQ8IA75</accession>
<keyword evidence="2 4" id="KW-0328">Glycosyltransferase</keyword>
<organism evidence="6 7">
    <name type="scientific">Xanthoceras sorbifolium</name>
    <dbReference type="NCBI Taxonomy" id="99658"/>
    <lineage>
        <taxon>Eukaryota</taxon>
        <taxon>Viridiplantae</taxon>
        <taxon>Streptophyta</taxon>
        <taxon>Embryophyta</taxon>
        <taxon>Tracheophyta</taxon>
        <taxon>Spermatophyta</taxon>
        <taxon>Magnoliopsida</taxon>
        <taxon>eudicotyledons</taxon>
        <taxon>Gunneridae</taxon>
        <taxon>Pentapetalae</taxon>
        <taxon>rosids</taxon>
        <taxon>malvids</taxon>
        <taxon>Sapindales</taxon>
        <taxon>Sapindaceae</taxon>
        <taxon>Xanthoceroideae</taxon>
        <taxon>Xanthoceras</taxon>
    </lineage>
</organism>
<keyword evidence="3 4" id="KW-0808">Transferase</keyword>
<evidence type="ECO:0000256" key="4">
    <source>
        <dbReference type="RuleBase" id="RU003718"/>
    </source>
</evidence>
<dbReference type="PANTHER" id="PTHR48047">
    <property type="entry name" value="GLYCOSYLTRANSFERASE"/>
    <property type="match status" value="1"/>
</dbReference>
<proteinExistence type="inferred from homology"/>
<dbReference type="EMBL" id="JAFEMO010000003">
    <property type="protein sequence ID" value="KAH7573369.1"/>
    <property type="molecule type" value="Genomic_DNA"/>
</dbReference>
<dbReference type="Proteomes" id="UP000827721">
    <property type="component" value="Unassembled WGS sequence"/>
</dbReference>
<sequence length="508" mass="56260">MGCSDDEHIVMLPMMAHGHLIPFLGFAKQIQQRTGFTITIANTPLNINYLQSTTATTNSSKIHLAELPFCSTHHGLPPNTENTENLSLDRIVDLLHASKSLKTPFYNLLLDITQKQGKPPLCIITDTFFGWAVDVAKSAGTVNVTFSTGGAYGTLAYMSLWLTLPHRNRNPDCDEFYLPGFPDRCRFHITQLHRFLRNADGTDSWSRFMQPQISESLESYGMLCNTVEEVESQALEWLRNFVKIPVWSIGPLLPPALLNNSSSNDYKQHSSKVPGISAEKCLEWLDLQDADSVLYVSFGSQNTISASQMMGLAIGLEESKVPFIWVIRPPIGFDLKGGFRSEWLPEGYEERIAITKQGLLVKNWAPQLDILSHKSTGAFLSHCGWNSVMESLSQGVPIIGWPMAAEQGYNSKMLVEEMGVAVELTRGVQTSVEGKDVKRVVELVLDKRGKGREMKENAIKIAKQIKASVMEKGGGGGGEGTGSSFKSLNDFVTSLIRRRETTITSDVK</sequence>
<keyword evidence="7" id="KW-1185">Reference proteome</keyword>